<dbReference type="InterPro" id="IPR036634">
    <property type="entry name" value="PRD_sf"/>
</dbReference>
<dbReference type="NCBIfam" id="TIGR03582">
    <property type="entry name" value="EF_0829"/>
    <property type="match status" value="1"/>
</dbReference>
<dbReference type="GO" id="GO:0006355">
    <property type="term" value="P:regulation of DNA-templated transcription"/>
    <property type="evidence" value="ECO:0007669"/>
    <property type="project" value="InterPro"/>
</dbReference>
<dbReference type="InterPro" id="IPR020044">
    <property type="entry name" value="PRD_EF0829/AHA3910"/>
</dbReference>
<dbReference type="PROSITE" id="PS51372">
    <property type="entry name" value="PRD_2"/>
    <property type="match status" value="1"/>
</dbReference>
<dbReference type="OrthoDB" id="8589790at2"/>
<keyword evidence="3" id="KW-1185">Reference proteome</keyword>
<gene>
    <name evidence="2" type="ORF">DKK78_10400</name>
</gene>
<evidence type="ECO:0000313" key="3">
    <source>
        <dbReference type="Proteomes" id="UP000247673"/>
    </source>
</evidence>
<evidence type="ECO:0000259" key="1">
    <source>
        <dbReference type="PROSITE" id="PS51372"/>
    </source>
</evidence>
<sequence>MAQIQFRMIEDDLDPEVVTAQTIEIINRWLTDHQISQNDVQKAMLLSHVKAMVERAKTLEKLPEVDPSLFDELSEQSLMLARKTIQLFNSLPMEEAYLLAVHYEVAIAN</sequence>
<accession>A0A2V4DLD2</accession>
<dbReference type="EMBL" id="QGLO01000008">
    <property type="protein sequence ID" value="PXY90117.1"/>
    <property type="molecule type" value="Genomic_DNA"/>
</dbReference>
<feature type="domain" description="PRD" evidence="1">
    <location>
        <begin position="13"/>
        <end position="109"/>
    </location>
</feature>
<protein>
    <submittedName>
        <fullName evidence="2">Transcriptional antiterminator</fullName>
    </submittedName>
</protein>
<evidence type="ECO:0000313" key="2">
    <source>
        <dbReference type="EMBL" id="PXY90117.1"/>
    </source>
</evidence>
<dbReference type="AlphaFoldDB" id="A0A2V4DLD2"/>
<reference evidence="2 3" key="1">
    <citation type="submission" date="2018-05" db="EMBL/GenBank/DDBJ databases">
        <title>Reference genomes for bee gut microbiota database.</title>
        <authorList>
            <person name="Ellegaard K.M."/>
        </authorList>
    </citation>
    <scope>NUCLEOTIDE SEQUENCE [LARGE SCALE GENOMIC DNA]</scope>
    <source>
        <strain evidence="2 3">ESL0172</strain>
    </source>
</reference>
<dbReference type="InterPro" id="IPR011608">
    <property type="entry name" value="PRD"/>
</dbReference>
<comment type="caution">
    <text evidence="2">The sequence shown here is derived from an EMBL/GenBank/DDBJ whole genome shotgun (WGS) entry which is preliminary data.</text>
</comment>
<name>A0A2V4DLD2_9GAMM</name>
<proteinExistence type="predicted"/>
<dbReference type="SUPFAM" id="SSF63520">
    <property type="entry name" value="PTS-regulatory domain, PRD"/>
    <property type="match status" value="1"/>
</dbReference>
<dbReference type="Gene3D" id="1.10.1790.10">
    <property type="entry name" value="PRD domain"/>
    <property type="match status" value="1"/>
</dbReference>
<dbReference type="RefSeq" id="WP_110448617.1">
    <property type="nucleotide sequence ID" value="NZ_CP132381.1"/>
</dbReference>
<dbReference type="Proteomes" id="UP000247673">
    <property type="component" value="Unassembled WGS sequence"/>
</dbReference>
<organism evidence="2 3">
    <name type="scientific">Gilliamella apis</name>
    <dbReference type="NCBI Taxonomy" id="1970738"/>
    <lineage>
        <taxon>Bacteria</taxon>
        <taxon>Pseudomonadati</taxon>
        <taxon>Pseudomonadota</taxon>
        <taxon>Gammaproteobacteria</taxon>
        <taxon>Orbales</taxon>
        <taxon>Orbaceae</taxon>
        <taxon>Gilliamella</taxon>
    </lineage>
</organism>